<keyword evidence="1" id="KW-1133">Transmembrane helix</keyword>
<dbReference type="Pfam" id="PF04991">
    <property type="entry name" value="LicD"/>
    <property type="match status" value="1"/>
</dbReference>
<evidence type="ECO:0000259" key="2">
    <source>
        <dbReference type="Pfam" id="PF04991"/>
    </source>
</evidence>
<keyword evidence="4" id="KW-1185">Reference proteome</keyword>
<comment type="caution">
    <text evidence="3">The sequence shown here is derived from an EMBL/GenBank/DDBJ whole genome shotgun (WGS) entry which is preliminary data.</text>
</comment>
<reference evidence="3" key="1">
    <citation type="submission" date="2021-04" db="EMBL/GenBank/DDBJ databases">
        <authorList>
            <consortium name="Molecular Ecology Group"/>
        </authorList>
    </citation>
    <scope>NUCLEOTIDE SEQUENCE</scope>
</reference>
<dbReference type="OrthoDB" id="419198at2759"/>
<dbReference type="EMBL" id="CAJHNH020007457">
    <property type="protein sequence ID" value="CAG5134667.1"/>
    <property type="molecule type" value="Genomic_DNA"/>
</dbReference>
<accession>A0A8S3ZY78</accession>
<dbReference type="GO" id="GO:0009100">
    <property type="term" value="P:glycoprotein metabolic process"/>
    <property type="evidence" value="ECO:0007669"/>
    <property type="project" value="UniProtKB-ARBA"/>
</dbReference>
<dbReference type="InterPro" id="IPR007074">
    <property type="entry name" value="LicD/FKTN/FKRP_NTP_transf"/>
</dbReference>
<dbReference type="AlphaFoldDB" id="A0A8S3ZY78"/>
<evidence type="ECO:0000313" key="3">
    <source>
        <dbReference type="EMBL" id="CAG5134667.1"/>
    </source>
</evidence>
<dbReference type="PANTHER" id="PTHR43404:SF2">
    <property type="entry name" value="LIPOPOLYSACCHARIDE CHOLINEPHOSPHOTRANSFERASE LICD"/>
    <property type="match status" value="1"/>
</dbReference>
<keyword evidence="1" id="KW-0812">Transmembrane</keyword>
<organism evidence="3 4">
    <name type="scientific">Candidula unifasciata</name>
    <dbReference type="NCBI Taxonomy" id="100452"/>
    <lineage>
        <taxon>Eukaryota</taxon>
        <taxon>Metazoa</taxon>
        <taxon>Spiralia</taxon>
        <taxon>Lophotrochozoa</taxon>
        <taxon>Mollusca</taxon>
        <taxon>Gastropoda</taxon>
        <taxon>Heterobranchia</taxon>
        <taxon>Euthyneura</taxon>
        <taxon>Panpulmonata</taxon>
        <taxon>Eupulmonata</taxon>
        <taxon>Stylommatophora</taxon>
        <taxon>Helicina</taxon>
        <taxon>Helicoidea</taxon>
        <taxon>Geomitridae</taxon>
        <taxon>Candidula</taxon>
    </lineage>
</organism>
<evidence type="ECO:0000256" key="1">
    <source>
        <dbReference type="SAM" id="Phobius"/>
    </source>
</evidence>
<gene>
    <name evidence="3" type="ORF">CUNI_LOCUS20225</name>
</gene>
<dbReference type="PANTHER" id="PTHR43404">
    <property type="entry name" value="LIPOPOLYSACCHARIDE CHOLINEPHOSPHOTRANSFERASE LICD"/>
    <property type="match status" value="1"/>
</dbReference>
<dbReference type="InterPro" id="IPR052942">
    <property type="entry name" value="LPS_cholinephosphotransferase"/>
</dbReference>
<protein>
    <recommendedName>
        <fullName evidence="2">LicD/FKTN/FKRP nucleotidyltransferase domain-containing protein</fullName>
    </recommendedName>
</protein>
<feature type="transmembrane region" description="Helical" evidence="1">
    <location>
        <begin position="12"/>
        <end position="32"/>
    </location>
</feature>
<dbReference type="Proteomes" id="UP000678393">
    <property type="component" value="Unassembled WGS sequence"/>
</dbReference>
<feature type="domain" description="LicD/FKTN/FKRP nucleotidyltransferase" evidence="2">
    <location>
        <begin position="143"/>
        <end position="179"/>
    </location>
</feature>
<evidence type="ECO:0000313" key="4">
    <source>
        <dbReference type="Proteomes" id="UP000678393"/>
    </source>
</evidence>
<proteinExistence type="predicted"/>
<sequence>MHHYVVPYRRRSLRLSLVVFSVVNCLVLAYMFCSSMLHTLILAQVCVSYYRIRSPVQNNESINISNQETISRIASSLETNLQVLKSGSNPKVQIVLPNTLGHFNHVPHTKNRDLISYYFKPRLEPKTVILIIKILKAFDSVMNKRGLEYLLYSGTLLGSYRHHGIIPWDDDIDVVVPLKVSAVLHHALKDLEPEYSYIARSIPCWKLFSAYGHSFADYKWKWPFVDIFFYDKNDTHIWTMHSKVTDRFIMPLNIVLPVRRRPFMGLLLPGPHNPSAVLARRYDINVCHTGYWIHKLELDNEKIYQVPCSLLHSRFPLVRRKFINGGCNETLVQNGRVLSYFFDKNIIC</sequence>
<name>A0A8S3ZY78_9EUPU</name>
<keyword evidence="1" id="KW-0472">Membrane</keyword>